<accession>A0A4Y5FF09</accession>
<gene>
    <name evidence="1" type="ORF">UCC3521_0153</name>
</gene>
<keyword evidence="2" id="KW-1185">Reference proteome</keyword>
<evidence type="ECO:0000313" key="2">
    <source>
        <dbReference type="Proteomes" id="UP000309991"/>
    </source>
</evidence>
<evidence type="ECO:0000313" key="1">
    <source>
        <dbReference type="EMBL" id="QBJ03691.1"/>
    </source>
</evidence>
<protein>
    <submittedName>
        <fullName evidence="1">Uncharacterized protein</fullName>
    </submittedName>
</protein>
<dbReference type="Proteomes" id="UP000309991">
    <property type="component" value="Segment"/>
</dbReference>
<sequence>MITLEELKQRVQTMQHLAESVGKVDWVHYESNRTNFQVLGDNLFLQLVPMYYDTGYQVSNILEYVKDNKVGNVPLKVTCTYDDHGTLHYYNPNSTLELEAFYILVQKDTLDN</sequence>
<reference evidence="1 2" key="1">
    <citation type="submission" date="2019-02" db="EMBL/GenBank/DDBJ databases">
        <title>Isolation of virulent Lactobacillus brevis phages.</title>
        <authorList>
            <person name="Feyereisen M."/>
            <person name="Mahony J."/>
            <person name="O'Sullivan T."/>
            <person name="van Sinderen D."/>
        </authorList>
    </citation>
    <scope>NUCLEOTIDE SEQUENCE [LARGE SCALE GENOMIC DNA]</scope>
</reference>
<proteinExistence type="predicted"/>
<organism evidence="1 2">
    <name type="scientific">Lactobacillus phage 3-521</name>
    <dbReference type="NCBI Taxonomy" id="2510943"/>
    <lineage>
        <taxon>Viruses</taxon>
        <taxon>Duplodnaviria</taxon>
        <taxon>Heunggongvirae</taxon>
        <taxon>Uroviricota</taxon>
        <taxon>Caudoviricetes</taxon>
        <taxon>Herelleviridae</taxon>
        <taxon>Watanabevirus</taxon>
        <taxon>Watanabevirus wv3521</taxon>
    </lineage>
</organism>
<dbReference type="EMBL" id="MK504444">
    <property type="protein sequence ID" value="QBJ03691.1"/>
    <property type="molecule type" value="Genomic_DNA"/>
</dbReference>
<name>A0A4Y5FF09_9CAUD</name>